<evidence type="ECO:0000313" key="4">
    <source>
        <dbReference type="Proteomes" id="UP000186551"/>
    </source>
</evidence>
<dbReference type="Proteomes" id="UP000186551">
    <property type="component" value="Unassembled WGS sequence"/>
</dbReference>
<dbReference type="EMBL" id="LVWA01000004">
    <property type="protein sequence ID" value="OKL41276.1"/>
    <property type="molecule type" value="Genomic_DNA"/>
</dbReference>
<feature type="domain" description="Putative beta-lactamase-inhibitor-like PepSY-like" evidence="2">
    <location>
        <begin position="80"/>
        <end position="139"/>
    </location>
</feature>
<dbReference type="SUPFAM" id="SSF160574">
    <property type="entry name" value="BT0923-like"/>
    <property type="match status" value="1"/>
</dbReference>
<evidence type="ECO:0000259" key="2">
    <source>
        <dbReference type="Pfam" id="PF11396"/>
    </source>
</evidence>
<feature type="domain" description="Putative beta-lactamase-inhibitor-like PepSY-like" evidence="2">
    <location>
        <begin position="18"/>
        <end position="77"/>
    </location>
</feature>
<organism evidence="3 4">
    <name type="scientific">Pontibacter flavimaris</name>
    <dbReference type="NCBI Taxonomy" id="1797110"/>
    <lineage>
        <taxon>Bacteria</taxon>
        <taxon>Pseudomonadati</taxon>
        <taxon>Bacteroidota</taxon>
        <taxon>Cytophagia</taxon>
        <taxon>Cytophagales</taxon>
        <taxon>Hymenobacteraceae</taxon>
        <taxon>Pontibacter</taxon>
    </lineage>
</organism>
<keyword evidence="1" id="KW-0732">Signal</keyword>
<dbReference type="AlphaFoldDB" id="A0A1Q5PGA7"/>
<feature type="chain" id="PRO_5013135402" description="Putative beta-lactamase-inhibitor-like PepSY-like domain-containing protein" evidence="1">
    <location>
        <begin position="21"/>
        <end position="148"/>
    </location>
</feature>
<dbReference type="RefSeq" id="WP_073851894.1">
    <property type="nucleotide sequence ID" value="NZ_LVWA01000004.1"/>
</dbReference>
<comment type="caution">
    <text evidence="3">The sequence shown here is derived from an EMBL/GenBank/DDBJ whole genome shotgun (WGS) entry which is preliminary data.</text>
</comment>
<reference evidence="3 4" key="1">
    <citation type="submission" date="2016-03" db="EMBL/GenBank/DDBJ databases">
        <title>Genome sequence of Pontibacter sp. nov., of the family cytophagaceae, isolated from marine sediment of the Yellow Sea, China.</title>
        <authorList>
            <person name="Zhang G."/>
            <person name="Zhang R."/>
        </authorList>
    </citation>
    <scope>NUCLEOTIDE SEQUENCE [LARGE SCALE GENOMIC DNA]</scope>
    <source>
        <strain evidence="3 4">S10-8</strain>
    </source>
</reference>
<proteinExistence type="predicted"/>
<name>A0A1Q5PGA7_9BACT</name>
<dbReference type="InterPro" id="IPR021533">
    <property type="entry name" value="PepSY-like"/>
</dbReference>
<protein>
    <recommendedName>
        <fullName evidence="2">Putative beta-lactamase-inhibitor-like PepSY-like domain-containing protein</fullName>
    </recommendedName>
</protein>
<evidence type="ECO:0000256" key="1">
    <source>
        <dbReference type="SAM" id="SignalP"/>
    </source>
</evidence>
<sequence>MKKILIGFAFVGASVIAAQAQDVATKDVPQAVAAALTQQHANATDLEWEMDGANYEAEFDVDRIDHNVLIDPSGKILMSKHDVMEKDLPQSVKAAIDQSYKGMRLDDVEQLEKDGTTYYQVELDQKGQDKKVVFTADGKEVTDPAYWD</sequence>
<feature type="signal peptide" evidence="1">
    <location>
        <begin position="1"/>
        <end position="20"/>
    </location>
</feature>
<dbReference type="Gene3D" id="3.10.450.360">
    <property type="match status" value="1"/>
</dbReference>
<evidence type="ECO:0000313" key="3">
    <source>
        <dbReference type="EMBL" id="OKL41276.1"/>
    </source>
</evidence>
<dbReference type="Pfam" id="PF11396">
    <property type="entry name" value="PepSY_like"/>
    <property type="match status" value="2"/>
</dbReference>
<dbReference type="STRING" id="1797110.A3841_14745"/>
<gene>
    <name evidence="3" type="ORF">A3841_14745</name>
</gene>
<accession>A0A1Q5PGA7</accession>
<keyword evidence="4" id="KW-1185">Reference proteome</keyword>
<dbReference type="OrthoDB" id="1121502at2"/>